<dbReference type="AlphaFoldDB" id="A0A1H1B974"/>
<proteinExistence type="predicted"/>
<dbReference type="EMBL" id="FNLC01000001">
    <property type="protein sequence ID" value="SDQ48433.1"/>
    <property type="molecule type" value="Genomic_DNA"/>
</dbReference>
<name>A0A1H1B974_NATTX</name>
<keyword evidence="3" id="KW-1185">Reference proteome</keyword>
<evidence type="ECO:0000313" key="3">
    <source>
        <dbReference type="Proteomes" id="UP000198848"/>
    </source>
</evidence>
<accession>A0A1H1B974</accession>
<gene>
    <name evidence="2" type="ORF">SAMN04489842_0968</name>
</gene>
<protein>
    <submittedName>
        <fullName evidence="2">Uncharacterized protein</fullName>
    </submittedName>
</protein>
<organism evidence="2 3">
    <name type="scientific">Natronobacterium texcoconense</name>
    <dbReference type="NCBI Taxonomy" id="1095778"/>
    <lineage>
        <taxon>Archaea</taxon>
        <taxon>Methanobacteriati</taxon>
        <taxon>Methanobacteriota</taxon>
        <taxon>Stenosarchaea group</taxon>
        <taxon>Halobacteria</taxon>
        <taxon>Halobacteriales</taxon>
        <taxon>Natrialbaceae</taxon>
        <taxon>Natronobacterium</taxon>
    </lineage>
</organism>
<dbReference type="RefSeq" id="WP_139169240.1">
    <property type="nucleotide sequence ID" value="NZ_FNLC01000001.1"/>
</dbReference>
<sequence>MHDDRNLGKSSSMNGSIDSGRRTFLRTAGIAAAVPLLGSASVSGTDDDYDPLDDDFAPKDYETFSVEDDFDPLEFGINERHWEGEISGTNPGDGSVTIRRTLFLNEVYEGRSRNIFEFGLSSFGLALRDDFNESDLPNGIHPMNIFGRDHELGVTSTDIDVSNVTTNAPRIGAEMGEDVLEDNIPNVDDDEWTTDLEDLEEADIDVGNNDLPLVLGGASIVFGLAAAAPPVGAGAAAILTGTSAALGVGGMAASLGDEYDTENQTSDEWTYELKETSGTLVTECGAFMHNVLVRVPVDHGENASVTFYSHIQNSGGRPVPYDQPHSWIGDAGDDDEWTILIPGYGNASEARSDPPSIPDIPSDPPSCGPNEPCPTSEDDGADKS</sequence>
<reference evidence="3" key="1">
    <citation type="submission" date="2016-10" db="EMBL/GenBank/DDBJ databases">
        <authorList>
            <person name="Varghese N."/>
            <person name="Submissions S."/>
        </authorList>
    </citation>
    <scope>NUCLEOTIDE SEQUENCE [LARGE SCALE GENOMIC DNA]</scope>
    <source>
        <strain evidence="3">DSM 24767</strain>
    </source>
</reference>
<feature type="compositionally biased region" description="Pro residues" evidence="1">
    <location>
        <begin position="355"/>
        <end position="367"/>
    </location>
</feature>
<evidence type="ECO:0000313" key="2">
    <source>
        <dbReference type="EMBL" id="SDQ48433.1"/>
    </source>
</evidence>
<evidence type="ECO:0000256" key="1">
    <source>
        <dbReference type="SAM" id="MobiDB-lite"/>
    </source>
</evidence>
<feature type="region of interest" description="Disordered" evidence="1">
    <location>
        <begin position="342"/>
        <end position="384"/>
    </location>
</feature>
<dbReference type="Proteomes" id="UP000198848">
    <property type="component" value="Unassembled WGS sequence"/>
</dbReference>